<dbReference type="AlphaFoldDB" id="A0A9X1MGN5"/>
<feature type="compositionally biased region" description="Basic and acidic residues" evidence="1">
    <location>
        <begin position="99"/>
        <end position="111"/>
    </location>
</feature>
<sequence>MTTEPLSPLTVFRNSRDIFLNSVVTGVSGLESAVLEFERDHARRTAAAESEAARLRGVNADLLAELGEKAEALRAAETGIPVLPAADPAELEQARETISELRRELESRPEQPEPAPAAPDAGEADQLRRDLAASEQTLTEKEEALREEVRRREQAEADARNRRSAYHQTLTGLNTQITGLEQRIRDEEDAKEARDEAARIAARNEALAVIKAVAADSPDTPLDEALDIIAIAMAIPAGDTAAPEPAAGEGAEEPVAPAAPVLEIPDFDPEDEVPEADAAPPHEETPVAGEMTDEEFFGNLEPPVIQEQPLFGAPDADPAPDSPDDEDDELGPQVMFDIDAPLPAEPEPVQEVPKPGFGLFRKGTGQAA</sequence>
<reference evidence="2" key="1">
    <citation type="submission" date="2021-10" db="EMBL/GenBank/DDBJ databases">
        <title>Novel species in genus Arthrobacter.</title>
        <authorList>
            <person name="Liu Y."/>
        </authorList>
    </citation>
    <scope>NUCLEOTIDE SEQUENCE</scope>
    <source>
        <strain evidence="2">Zg-Y453</strain>
    </source>
</reference>
<proteinExistence type="predicted"/>
<gene>
    <name evidence="2" type="ORF">LJ757_15860</name>
</gene>
<protein>
    <submittedName>
        <fullName evidence="2">Uncharacterized protein</fullName>
    </submittedName>
</protein>
<keyword evidence="3" id="KW-1185">Reference proteome</keyword>
<comment type="caution">
    <text evidence="2">The sequence shown here is derived from an EMBL/GenBank/DDBJ whole genome shotgun (WGS) entry which is preliminary data.</text>
</comment>
<organism evidence="2 3">
    <name type="scientific">Arthrobacter caoxuetaonis</name>
    <dbReference type="NCBI Taxonomy" id="2886935"/>
    <lineage>
        <taxon>Bacteria</taxon>
        <taxon>Bacillati</taxon>
        <taxon>Actinomycetota</taxon>
        <taxon>Actinomycetes</taxon>
        <taxon>Micrococcales</taxon>
        <taxon>Micrococcaceae</taxon>
        <taxon>Arthrobacter</taxon>
    </lineage>
</organism>
<accession>A0A9X1MGN5</accession>
<dbReference type="RefSeq" id="WP_227897254.1">
    <property type="nucleotide sequence ID" value="NZ_CP099467.1"/>
</dbReference>
<dbReference type="EMBL" id="JAJFZV010000018">
    <property type="protein sequence ID" value="MCC3299266.1"/>
    <property type="molecule type" value="Genomic_DNA"/>
</dbReference>
<feature type="compositionally biased region" description="Acidic residues" evidence="1">
    <location>
        <begin position="265"/>
        <end position="275"/>
    </location>
</feature>
<name>A0A9X1MGN5_9MICC</name>
<dbReference type="SUPFAM" id="SSF101082">
    <property type="entry name" value="Typo IV secretion system protein TraC"/>
    <property type="match status" value="1"/>
</dbReference>
<evidence type="ECO:0000313" key="2">
    <source>
        <dbReference type="EMBL" id="MCC3299266.1"/>
    </source>
</evidence>
<feature type="compositionally biased region" description="Basic and acidic residues" evidence="1">
    <location>
        <begin position="136"/>
        <end position="161"/>
    </location>
</feature>
<feature type="region of interest" description="Disordered" evidence="1">
    <location>
        <begin position="265"/>
        <end position="368"/>
    </location>
</feature>
<feature type="region of interest" description="Disordered" evidence="1">
    <location>
        <begin position="99"/>
        <end position="124"/>
    </location>
</feature>
<feature type="region of interest" description="Disordered" evidence="1">
    <location>
        <begin position="136"/>
        <end position="163"/>
    </location>
</feature>
<dbReference type="Proteomes" id="UP001139158">
    <property type="component" value="Unassembled WGS sequence"/>
</dbReference>
<evidence type="ECO:0000256" key="1">
    <source>
        <dbReference type="SAM" id="MobiDB-lite"/>
    </source>
</evidence>
<evidence type="ECO:0000313" key="3">
    <source>
        <dbReference type="Proteomes" id="UP001139158"/>
    </source>
</evidence>